<name>A0ABS1JFE4_9BACL</name>
<feature type="transmembrane region" description="Helical" evidence="1">
    <location>
        <begin position="32"/>
        <end position="49"/>
    </location>
</feature>
<evidence type="ECO:0000256" key="1">
    <source>
        <dbReference type="SAM" id="Phobius"/>
    </source>
</evidence>
<sequence>MHLELKIFLVCCGLAFAFVVLNLLLKKKITEWNVIAWGLGALVILLISANPNWVDGAAKFLGIDYPPSLLFMLSTLVLLVLVLYQSIQISALQSKLRQIAQHVAVQKHLDIESPVQHAQAAAASEGETNS</sequence>
<feature type="transmembrane region" description="Helical" evidence="1">
    <location>
        <begin position="6"/>
        <end position="25"/>
    </location>
</feature>
<reference evidence="2 3" key="1">
    <citation type="submission" date="2021-01" db="EMBL/GenBank/DDBJ databases">
        <title>Tumebacillus sp. strain ITR2 16S ribosomal RNA gene Genome sequencing and assembly.</title>
        <authorList>
            <person name="Kang M."/>
        </authorList>
    </citation>
    <scope>NUCLEOTIDE SEQUENCE [LARGE SCALE GENOMIC DNA]</scope>
    <source>
        <strain evidence="2 3">ITR2</strain>
    </source>
</reference>
<keyword evidence="1" id="KW-0472">Membrane</keyword>
<dbReference type="EMBL" id="JAEQNB010000008">
    <property type="protein sequence ID" value="MBL0389012.1"/>
    <property type="molecule type" value="Genomic_DNA"/>
</dbReference>
<organism evidence="2 3">
    <name type="scientific">Tumebacillus amylolyticus</name>
    <dbReference type="NCBI Taxonomy" id="2801339"/>
    <lineage>
        <taxon>Bacteria</taxon>
        <taxon>Bacillati</taxon>
        <taxon>Bacillota</taxon>
        <taxon>Bacilli</taxon>
        <taxon>Bacillales</taxon>
        <taxon>Alicyclobacillaceae</taxon>
        <taxon>Tumebacillus</taxon>
    </lineage>
</organism>
<feature type="transmembrane region" description="Helical" evidence="1">
    <location>
        <begin position="69"/>
        <end position="87"/>
    </location>
</feature>
<dbReference type="Proteomes" id="UP000602284">
    <property type="component" value="Unassembled WGS sequence"/>
</dbReference>
<keyword evidence="1" id="KW-0812">Transmembrane</keyword>
<keyword evidence="3" id="KW-1185">Reference proteome</keyword>
<accession>A0ABS1JFE4</accession>
<dbReference type="Pfam" id="PF10066">
    <property type="entry name" value="DUF2304"/>
    <property type="match status" value="1"/>
</dbReference>
<keyword evidence="1" id="KW-1133">Transmembrane helix</keyword>
<dbReference type="RefSeq" id="WP_201638015.1">
    <property type="nucleotide sequence ID" value="NZ_JAEQNB010000008.1"/>
</dbReference>
<gene>
    <name evidence="2" type="ORF">JJB07_20685</name>
</gene>
<evidence type="ECO:0000313" key="2">
    <source>
        <dbReference type="EMBL" id="MBL0389012.1"/>
    </source>
</evidence>
<evidence type="ECO:0000313" key="3">
    <source>
        <dbReference type="Proteomes" id="UP000602284"/>
    </source>
</evidence>
<dbReference type="InterPro" id="IPR019277">
    <property type="entry name" value="DUF2304"/>
</dbReference>
<comment type="caution">
    <text evidence="2">The sequence shown here is derived from an EMBL/GenBank/DDBJ whole genome shotgun (WGS) entry which is preliminary data.</text>
</comment>
<protein>
    <submittedName>
        <fullName evidence="2">DUF2304 domain-containing protein</fullName>
    </submittedName>
</protein>
<proteinExistence type="predicted"/>